<evidence type="ECO:0000313" key="2">
    <source>
        <dbReference type="EMBL" id="CAI5745292.1"/>
    </source>
</evidence>
<feature type="chain" id="PRO_5043359305" evidence="1">
    <location>
        <begin position="31"/>
        <end position="182"/>
    </location>
</feature>
<evidence type="ECO:0000313" key="3">
    <source>
        <dbReference type="Proteomes" id="UP001162029"/>
    </source>
</evidence>
<proteinExistence type="predicted"/>
<accession>A0AAV0V817</accession>
<name>A0AAV0V817_9STRA</name>
<sequence>MLVRLQGWSDADVLALLLLLRKHLLYYVYTCDNAFVNVMHAELPDKPVLEIKEMVRSLMLQFALGLSTKNFRTDVIMANGQKVYVYEHIYESISQLAENKVGDIWLPNELNRFLQKARQYRDLFLENQEVYFKRIQVWSKSVAETKSKFYAFRDIYVRETKRRLCQRQGAELARLELLTDDF</sequence>
<organism evidence="2 3">
    <name type="scientific">Peronospora destructor</name>
    <dbReference type="NCBI Taxonomy" id="86335"/>
    <lineage>
        <taxon>Eukaryota</taxon>
        <taxon>Sar</taxon>
        <taxon>Stramenopiles</taxon>
        <taxon>Oomycota</taxon>
        <taxon>Peronosporomycetes</taxon>
        <taxon>Peronosporales</taxon>
        <taxon>Peronosporaceae</taxon>
        <taxon>Peronospora</taxon>
    </lineage>
</organism>
<dbReference type="EMBL" id="CANTFM010002269">
    <property type="protein sequence ID" value="CAI5745292.1"/>
    <property type="molecule type" value="Genomic_DNA"/>
</dbReference>
<keyword evidence="3" id="KW-1185">Reference proteome</keyword>
<keyword evidence="1" id="KW-0732">Signal</keyword>
<protein>
    <submittedName>
        <fullName evidence="2">Uncharacterized protein</fullName>
    </submittedName>
</protein>
<dbReference type="Proteomes" id="UP001162029">
    <property type="component" value="Unassembled WGS sequence"/>
</dbReference>
<comment type="caution">
    <text evidence="2">The sequence shown here is derived from an EMBL/GenBank/DDBJ whole genome shotgun (WGS) entry which is preliminary data.</text>
</comment>
<feature type="signal peptide" evidence="1">
    <location>
        <begin position="1"/>
        <end position="30"/>
    </location>
</feature>
<reference evidence="2" key="1">
    <citation type="submission" date="2022-12" db="EMBL/GenBank/DDBJ databases">
        <authorList>
            <person name="Webb A."/>
        </authorList>
    </citation>
    <scope>NUCLEOTIDE SEQUENCE</scope>
    <source>
        <strain evidence="2">Pd1</strain>
    </source>
</reference>
<gene>
    <name evidence="2" type="ORF">PDE001_LOCUS10384</name>
</gene>
<dbReference type="AlphaFoldDB" id="A0AAV0V817"/>
<evidence type="ECO:0000256" key="1">
    <source>
        <dbReference type="SAM" id="SignalP"/>
    </source>
</evidence>